<dbReference type="Gene3D" id="1.10.1200.10">
    <property type="entry name" value="ACP-like"/>
    <property type="match status" value="1"/>
</dbReference>
<dbReference type="PROSITE" id="PS50075">
    <property type="entry name" value="CARRIER"/>
    <property type="match status" value="1"/>
</dbReference>
<dbReference type="SUPFAM" id="SSF47336">
    <property type="entry name" value="ACP-like"/>
    <property type="match status" value="1"/>
</dbReference>
<reference evidence="2 3" key="1">
    <citation type="submission" date="2021-01" db="EMBL/GenBank/DDBJ databases">
        <title>Whole genome shotgun sequence of Planobispora longispora NBRC 13918.</title>
        <authorList>
            <person name="Komaki H."/>
            <person name="Tamura T."/>
        </authorList>
    </citation>
    <scope>NUCLEOTIDE SEQUENCE [LARGE SCALE GENOMIC DNA]</scope>
    <source>
        <strain evidence="2 3">NBRC 13918</strain>
    </source>
</reference>
<proteinExistence type="predicted"/>
<dbReference type="Pfam" id="PF00550">
    <property type="entry name" value="PP-binding"/>
    <property type="match status" value="1"/>
</dbReference>
<feature type="domain" description="Carrier" evidence="1">
    <location>
        <begin position="1"/>
        <end position="74"/>
    </location>
</feature>
<comment type="caution">
    <text evidence="2">The sequence shown here is derived from an EMBL/GenBank/DDBJ whole genome shotgun (WGS) entry which is preliminary data.</text>
</comment>
<dbReference type="InterPro" id="IPR009081">
    <property type="entry name" value="PP-bd_ACP"/>
</dbReference>
<accession>A0A8J3RIX0</accession>
<dbReference type="InterPro" id="IPR036736">
    <property type="entry name" value="ACP-like_sf"/>
</dbReference>
<dbReference type="EMBL" id="BOOH01000016">
    <property type="protein sequence ID" value="GIH75505.1"/>
    <property type="molecule type" value="Genomic_DNA"/>
</dbReference>
<dbReference type="Proteomes" id="UP000616724">
    <property type="component" value="Unassembled WGS sequence"/>
</dbReference>
<protein>
    <recommendedName>
        <fullName evidence="1">Carrier domain-containing protein</fullName>
    </recommendedName>
</protein>
<evidence type="ECO:0000313" key="2">
    <source>
        <dbReference type="EMBL" id="GIH75505.1"/>
    </source>
</evidence>
<dbReference type="AlphaFoldDB" id="A0A8J3RIX0"/>
<evidence type="ECO:0000259" key="1">
    <source>
        <dbReference type="PROSITE" id="PS50075"/>
    </source>
</evidence>
<organism evidence="2 3">
    <name type="scientific">Planobispora longispora</name>
    <dbReference type="NCBI Taxonomy" id="28887"/>
    <lineage>
        <taxon>Bacteria</taxon>
        <taxon>Bacillati</taxon>
        <taxon>Actinomycetota</taxon>
        <taxon>Actinomycetes</taxon>
        <taxon>Streptosporangiales</taxon>
        <taxon>Streptosporangiaceae</taxon>
        <taxon>Planobispora</taxon>
    </lineage>
</organism>
<dbReference type="RefSeq" id="WP_203890168.1">
    <property type="nucleotide sequence ID" value="NZ_BOOH01000016.1"/>
</dbReference>
<name>A0A8J3RIX0_9ACTN</name>
<gene>
    <name evidence="2" type="ORF">Plo01_19340</name>
</gene>
<evidence type="ECO:0000313" key="3">
    <source>
        <dbReference type="Proteomes" id="UP000616724"/>
    </source>
</evidence>
<keyword evidence="3" id="KW-1185">Reference proteome</keyword>
<sequence length="90" mass="9467">MRDVEQRIAEIWRTALGAGRADGDAGFTELGGKGIDAVLIAARIQRDLGVAVRPSALFRHPGLADFVTRCRTAAPAAADLWDHAAASARG</sequence>